<dbReference type="HOGENOM" id="CLU_280704_0_0_4"/>
<dbReference type="KEGG" id="bvi:Bcep1808_7321"/>
<evidence type="ECO:0000259" key="1">
    <source>
        <dbReference type="Pfam" id="PF18796"/>
    </source>
</evidence>
<feature type="domain" description="Large polyvalent protein-associated" evidence="1">
    <location>
        <begin position="1014"/>
        <end position="1087"/>
    </location>
</feature>
<protein>
    <recommendedName>
        <fullName evidence="1">Large polyvalent protein-associated domain-containing protein</fullName>
    </recommendedName>
</protein>
<organism evidence="2 3">
    <name type="scientific">Burkholderia vietnamiensis (strain G4 / LMG 22486)</name>
    <name type="common">Burkholderia cepacia (strain R1808)</name>
    <dbReference type="NCBI Taxonomy" id="269482"/>
    <lineage>
        <taxon>Bacteria</taxon>
        <taxon>Pseudomonadati</taxon>
        <taxon>Pseudomonadota</taxon>
        <taxon>Betaproteobacteria</taxon>
        <taxon>Burkholderiales</taxon>
        <taxon>Burkholderiaceae</taxon>
        <taxon>Burkholderia</taxon>
        <taxon>Burkholderia cepacia complex</taxon>
    </lineage>
</organism>
<sequence>MATSSNDSILWPDLRAYGSALSVAFNPSIGRNLLKFSIHDRELFRDRSGVRGDLNTVLRQAGFSLCANETQVNQARAYSMAVSRGLTVEAAEAAQLQAREALFFYSPTIPFNRERLRGFIPALRDTDFQRIAVSEVKHFDFLFADEELVDSFVSQQQRLDGAEAGVFFTTAPTRALTAQLAKSSYSLHELLEYRDLPPADARGITFDGALAEVLAFHPAGDVERAVRRQTIGIDGMPLRAPSMRSAFIGYATREAAEAANGGGLDGIERVEVPYGIPFGFASDDARPLVLNDARYLEFNSVEFPELDASLTSNVQRNREFLTHVRRVIQAYEGLRADGLLNPAQWSSLPVTADVKARFEQVFSDMKAALAPVMPHQGFFTVEALAAYGGQRAARFGEHFPAGFLSFVDDFRTNLYNAAQRRHDELTAEASFRAGMQRVMQAVLPASQVQGRREDAGEKIGGARKDYAQRALQRSEVSSLSPRERIDIVTKDNVWPKLDMAEMRDRGVEPQVAFVIREFRHALPATPCRGGRNRKRILLERRAAEPLTVERCDSFIRAVELVRDRLATVKTEGDLHRACFEIRQAADLPVELRPIKDDGIDRRQLYCGEAKYYFWDSAHWFFDGAGQKFTDALPNVIYDEATSQVRASYTLVRMLDAARVSTEGGWNWAIKGRRTSSDEEGVQRKKERVEPIIPHLDDIRRIGPDHREGADVDEGAFMLAFGFRGVEYGKWLPQGERQTVLNHAYDAFMDLAEVMGLPARAMGLGGELAIAFGSRGSGGKQAASAHYEPGRRVMNLTRLSGAGFLAHEWWHAFDDWLARASGLSASHFATELAVRAQATRVERLAKIPRSVSDLAGLLTKAKSVPMSLPEVLVQHASVEVHKERVPIDEFVDGRLRDWISSLDRLLPEERRDGAFKEQALSELEKHRTDVEGFEGLRLQRINDGDQFVERIADAMDAAFGSPDWRQRSSTIVTRASHTISVQERLLKKLTDVRDGYVPGKYLKDSVYFRDALFYDDYRSKPYWSTDTELSARMFETWVQDSVASERGRRSDYLVYGRDDCVKPEHWGYPRGIERRVIGAAIDRYFETHRPELLRMLDDPDIQKRTSLRTITDPVESGPS</sequence>
<dbReference type="Pfam" id="PF18796">
    <property type="entry name" value="LPD1"/>
    <property type="match status" value="1"/>
</dbReference>
<dbReference type="AlphaFoldDB" id="A4JV95"/>
<name>A4JV95_BURVG</name>
<keyword evidence="2" id="KW-0614">Plasmid</keyword>
<accession>A4JV95</accession>
<evidence type="ECO:0000313" key="3">
    <source>
        <dbReference type="Proteomes" id="UP000002287"/>
    </source>
</evidence>
<geneLocation type="plasmid" evidence="2 3">
    <name>pBVIE03</name>
</geneLocation>
<proteinExistence type="predicted"/>
<evidence type="ECO:0000313" key="2">
    <source>
        <dbReference type="EMBL" id="ABO60198.1"/>
    </source>
</evidence>
<dbReference type="InterPro" id="IPR041047">
    <property type="entry name" value="LPD1"/>
</dbReference>
<dbReference type="Proteomes" id="UP000002287">
    <property type="component" value="Plasmid pBVIE03"/>
</dbReference>
<gene>
    <name evidence="2" type="ordered locus">Bcep1808_7321</name>
</gene>
<dbReference type="EMBL" id="CP000619">
    <property type="protein sequence ID" value="ABO60198.1"/>
    <property type="molecule type" value="Genomic_DNA"/>
</dbReference>
<reference evidence="2 3" key="1">
    <citation type="submission" date="2007-03" db="EMBL/GenBank/DDBJ databases">
        <title>Complete sequence of plasmid pBVIE03 of Burkholderia vietnamiensis G4.</title>
        <authorList>
            <consortium name="US DOE Joint Genome Institute"/>
            <person name="Copeland A."/>
            <person name="Lucas S."/>
            <person name="Lapidus A."/>
            <person name="Barry K."/>
            <person name="Detter J.C."/>
            <person name="Glavina del Rio T."/>
            <person name="Hammon N."/>
            <person name="Israni S."/>
            <person name="Dalin E."/>
            <person name="Tice H."/>
            <person name="Pitluck S."/>
            <person name="Chain P."/>
            <person name="Malfatti S."/>
            <person name="Shin M."/>
            <person name="Vergez L."/>
            <person name="Schmutz J."/>
            <person name="Larimer F."/>
            <person name="Land M."/>
            <person name="Hauser L."/>
            <person name="Kyrpides N."/>
            <person name="Tiedje J."/>
            <person name="Richardson P."/>
        </authorList>
    </citation>
    <scope>NUCLEOTIDE SEQUENCE [LARGE SCALE GENOMIC DNA]</scope>
    <source>
        <strain evidence="3">G4 / LMG 22486</strain>
        <plasmid evidence="2 3">pBVIE03</plasmid>
    </source>
</reference>